<dbReference type="EMBL" id="JBAMYC010000019">
    <property type="protein sequence ID" value="MEI1251865.1"/>
    <property type="molecule type" value="Genomic_DNA"/>
</dbReference>
<protein>
    <submittedName>
        <fullName evidence="1">Uncharacterized protein</fullName>
    </submittedName>
</protein>
<dbReference type="RefSeq" id="WP_335915423.1">
    <property type="nucleotide sequence ID" value="NZ_JBAMYB010000019.1"/>
</dbReference>
<evidence type="ECO:0000313" key="1">
    <source>
        <dbReference type="EMBL" id="MEI1251865.1"/>
    </source>
</evidence>
<gene>
    <name evidence="1" type="ORF">V8Q02_28270</name>
</gene>
<reference evidence="1 2" key="1">
    <citation type="submission" date="2024-01" db="EMBL/GenBank/DDBJ databases">
        <title>Draft genome sequences of three bacterial strains isolated from Acacia saligna represent a potential new species within the genus Rhizobium.</title>
        <authorList>
            <person name="Tambong J.T."/>
            <person name="Mnasri B."/>
        </authorList>
    </citation>
    <scope>NUCLEOTIDE SEQUENCE [LARGE SCALE GENOMIC DNA]</scope>
    <source>
        <strain evidence="1 2">1AS12I</strain>
    </source>
</reference>
<comment type="caution">
    <text evidence="1">The sequence shown here is derived from an EMBL/GenBank/DDBJ whole genome shotgun (WGS) entry which is preliminary data.</text>
</comment>
<proteinExistence type="predicted"/>
<accession>A0ABU8CSQ6</accession>
<dbReference type="Proteomes" id="UP001531129">
    <property type="component" value="Unassembled WGS sequence"/>
</dbReference>
<evidence type="ECO:0000313" key="2">
    <source>
        <dbReference type="Proteomes" id="UP001531129"/>
    </source>
</evidence>
<name>A0ABU8CSQ6_9HYPH</name>
<sequence length="88" mass="9526">MFLDIVHDLVLEYGRRAEQKTRSFPAGWFSSNERNSVHASTTHRGAVVVDVVETAKVLFMSVTIPLDNDSVNAPGAGQGRFPGAPISV</sequence>
<organism evidence="1 2">
    <name type="scientific">Rhizobium aouanii</name>
    <dbReference type="NCBI Taxonomy" id="3118145"/>
    <lineage>
        <taxon>Bacteria</taxon>
        <taxon>Pseudomonadati</taxon>
        <taxon>Pseudomonadota</taxon>
        <taxon>Alphaproteobacteria</taxon>
        <taxon>Hyphomicrobiales</taxon>
        <taxon>Rhizobiaceae</taxon>
        <taxon>Rhizobium/Agrobacterium group</taxon>
        <taxon>Rhizobium</taxon>
    </lineage>
</organism>
<keyword evidence="2" id="KW-1185">Reference proteome</keyword>